<protein>
    <submittedName>
        <fullName evidence="1">Uncharacterized protein</fullName>
    </submittedName>
</protein>
<dbReference type="Proteomes" id="UP000827133">
    <property type="component" value="Unassembled WGS sequence"/>
</dbReference>
<dbReference type="AlphaFoldDB" id="A0A9P8INX4"/>
<dbReference type="GeneID" id="68316679"/>
<proteinExistence type="predicted"/>
<comment type="caution">
    <text evidence="1">The sequence shown here is derived from an EMBL/GenBank/DDBJ whole genome shotgun (WGS) entry which is preliminary data.</text>
</comment>
<dbReference type="EMBL" id="JAHBCI010000006">
    <property type="protein sequence ID" value="KAG9500347.1"/>
    <property type="molecule type" value="Genomic_DNA"/>
</dbReference>
<dbReference type="RefSeq" id="XP_044679347.1">
    <property type="nucleotide sequence ID" value="XM_044826430.1"/>
</dbReference>
<gene>
    <name evidence="1" type="ORF">J7337_008823</name>
</gene>
<evidence type="ECO:0000313" key="2">
    <source>
        <dbReference type="Proteomes" id="UP000827133"/>
    </source>
</evidence>
<reference evidence="1" key="1">
    <citation type="journal article" date="2021" name="Mol. Plant Microbe Interact.">
        <title>Telomere to telomere genome assembly of Fusarium musae F31, causal agent of crown rot disease of banana.</title>
        <authorList>
            <person name="Degradi L."/>
            <person name="Tava V."/>
            <person name="Kunova A."/>
            <person name="Cortesi P."/>
            <person name="Saracchi M."/>
            <person name="Pasquali M."/>
        </authorList>
    </citation>
    <scope>NUCLEOTIDE SEQUENCE</scope>
    <source>
        <strain evidence="1">F31</strain>
    </source>
</reference>
<dbReference type="KEGG" id="fmu:J7337_008823"/>
<accession>A0A9P8INX4</accession>
<name>A0A9P8INX4_9HYPO</name>
<sequence length="78" mass="8819">MTLHDITTETPRAGVDIMLLKRYRPPTEKKHQQFALQVKFNTSVSLDQLQTLDSVKTEQGSTTLKRSPLSRRLGGIPI</sequence>
<keyword evidence="2" id="KW-1185">Reference proteome</keyword>
<organism evidence="1 2">
    <name type="scientific">Fusarium musae</name>
    <dbReference type="NCBI Taxonomy" id="1042133"/>
    <lineage>
        <taxon>Eukaryota</taxon>
        <taxon>Fungi</taxon>
        <taxon>Dikarya</taxon>
        <taxon>Ascomycota</taxon>
        <taxon>Pezizomycotina</taxon>
        <taxon>Sordariomycetes</taxon>
        <taxon>Hypocreomycetidae</taxon>
        <taxon>Hypocreales</taxon>
        <taxon>Nectriaceae</taxon>
        <taxon>Fusarium</taxon>
    </lineage>
</organism>
<evidence type="ECO:0000313" key="1">
    <source>
        <dbReference type="EMBL" id="KAG9500347.1"/>
    </source>
</evidence>